<feature type="signal peptide" evidence="1">
    <location>
        <begin position="1"/>
        <end position="17"/>
    </location>
</feature>
<organism evidence="2 3">
    <name type="scientific">Nephila pilipes</name>
    <name type="common">Giant wood spider</name>
    <name type="synonym">Nephila maculata</name>
    <dbReference type="NCBI Taxonomy" id="299642"/>
    <lineage>
        <taxon>Eukaryota</taxon>
        <taxon>Metazoa</taxon>
        <taxon>Ecdysozoa</taxon>
        <taxon>Arthropoda</taxon>
        <taxon>Chelicerata</taxon>
        <taxon>Arachnida</taxon>
        <taxon>Araneae</taxon>
        <taxon>Araneomorphae</taxon>
        <taxon>Entelegynae</taxon>
        <taxon>Araneoidea</taxon>
        <taxon>Nephilidae</taxon>
        <taxon>Nephila</taxon>
    </lineage>
</organism>
<feature type="chain" id="PRO_5036490142" evidence="1">
    <location>
        <begin position="18"/>
        <end position="69"/>
    </location>
</feature>
<keyword evidence="1" id="KW-0732">Signal</keyword>
<gene>
    <name evidence="2" type="ORF">NPIL_341031</name>
</gene>
<sequence>MKRRNMLFMSVFLVVFASDLCLYSSQKEKMPMRVSSEQSSLPSIMSILQVPYTNADSPSVTMALYQRRW</sequence>
<dbReference type="EMBL" id="BMAW01081088">
    <property type="protein sequence ID" value="GFU22811.1"/>
    <property type="molecule type" value="Genomic_DNA"/>
</dbReference>
<evidence type="ECO:0000313" key="2">
    <source>
        <dbReference type="EMBL" id="GFU22811.1"/>
    </source>
</evidence>
<comment type="caution">
    <text evidence="2">The sequence shown here is derived from an EMBL/GenBank/DDBJ whole genome shotgun (WGS) entry which is preliminary data.</text>
</comment>
<proteinExistence type="predicted"/>
<evidence type="ECO:0000313" key="3">
    <source>
        <dbReference type="Proteomes" id="UP000887013"/>
    </source>
</evidence>
<keyword evidence="3" id="KW-1185">Reference proteome</keyword>
<dbReference type="AlphaFoldDB" id="A0A8X6UK44"/>
<name>A0A8X6UK44_NEPPI</name>
<evidence type="ECO:0000256" key="1">
    <source>
        <dbReference type="SAM" id="SignalP"/>
    </source>
</evidence>
<dbReference type="Proteomes" id="UP000887013">
    <property type="component" value="Unassembled WGS sequence"/>
</dbReference>
<protein>
    <submittedName>
        <fullName evidence="2">Uncharacterized protein</fullName>
    </submittedName>
</protein>
<accession>A0A8X6UK44</accession>
<reference evidence="2" key="1">
    <citation type="submission" date="2020-08" db="EMBL/GenBank/DDBJ databases">
        <title>Multicomponent nature underlies the extraordinary mechanical properties of spider dragline silk.</title>
        <authorList>
            <person name="Kono N."/>
            <person name="Nakamura H."/>
            <person name="Mori M."/>
            <person name="Yoshida Y."/>
            <person name="Ohtoshi R."/>
            <person name="Malay A.D."/>
            <person name="Moran D.A.P."/>
            <person name="Tomita M."/>
            <person name="Numata K."/>
            <person name="Arakawa K."/>
        </authorList>
    </citation>
    <scope>NUCLEOTIDE SEQUENCE</scope>
</reference>